<evidence type="ECO:0000313" key="5">
    <source>
        <dbReference type="EMBL" id="CAF4538003.1"/>
    </source>
</evidence>
<evidence type="ECO:0000313" key="6">
    <source>
        <dbReference type="Proteomes" id="UP000663848"/>
    </source>
</evidence>
<dbReference type="AlphaFoldDB" id="A0A820XQ24"/>
<dbReference type="EMBL" id="CAJOBQ010000490">
    <property type="protein sequence ID" value="CAF4366715.1"/>
    <property type="molecule type" value="Genomic_DNA"/>
</dbReference>
<gene>
    <name evidence="2" type="ORF">HFQ381_LOCUS6687</name>
    <name evidence="5" type="ORF">QYT958_LOCUS7393</name>
    <name evidence="4" type="ORF">TSG867_LOCUS10595</name>
    <name evidence="3" type="ORF">UJA718_LOCUS8079</name>
</gene>
<accession>A0A820XQ24</accession>
<reference evidence="5" key="1">
    <citation type="submission" date="2021-02" db="EMBL/GenBank/DDBJ databases">
        <authorList>
            <person name="Nowell W R."/>
        </authorList>
    </citation>
    <scope>NUCLEOTIDE SEQUENCE</scope>
</reference>
<evidence type="ECO:0000313" key="3">
    <source>
        <dbReference type="EMBL" id="CAF4226798.1"/>
    </source>
</evidence>
<dbReference type="Proteomes" id="UP000663848">
    <property type="component" value="Unassembled WGS sequence"/>
</dbReference>
<name>A0A820XQ24_9BILA</name>
<keyword evidence="1" id="KW-0812">Transmembrane</keyword>
<feature type="transmembrane region" description="Helical" evidence="1">
    <location>
        <begin position="50"/>
        <end position="78"/>
    </location>
</feature>
<protein>
    <submittedName>
        <fullName evidence="5">Uncharacterized protein</fullName>
    </submittedName>
</protein>
<sequence length="268" mass="28849">MLTIPTVWAKTRPKFFLYTTTSHLVTVDTSLKSTNLIEKSSRRRAVGGCFWCKCLLCCTLTSVLLMIIPLRILLGLWLSGNSSATSVTDTTTASSTTLANNTGNTSQTVTGCPTTNAGNLFNYTGTGPLGWKLYTLTWVATTYQPSLVFSFMISGSRELFLDDVSVADASQAGVNLLRNGDFEISTKVAVEWYDWCGNNCIGSKGYINTGSLCHGKNGNCYANACGTSNVVEFLSQGFPATVGLTYTIKFFLKGTGNGPNIPFAVSIY</sequence>
<proteinExistence type="predicted"/>
<organism evidence="5 6">
    <name type="scientific">Rotaria socialis</name>
    <dbReference type="NCBI Taxonomy" id="392032"/>
    <lineage>
        <taxon>Eukaryota</taxon>
        <taxon>Metazoa</taxon>
        <taxon>Spiralia</taxon>
        <taxon>Gnathifera</taxon>
        <taxon>Rotifera</taxon>
        <taxon>Eurotatoria</taxon>
        <taxon>Bdelloidea</taxon>
        <taxon>Philodinida</taxon>
        <taxon>Philodinidae</taxon>
        <taxon>Rotaria</taxon>
    </lineage>
</organism>
<dbReference type="Proteomes" id="UP000663862">
    <property type="component" value="Unassembled WGS sequence"/>
</dbReference>
<dbReference type="EMBL" id="CAJOBP010000839">
    <property type="protein sequence ID" value="CAF4226798.1"/>
    <property type="molecule type" value="Genomic_DNA"/>
</dbReference>
<dbReference type="Proteomes" id="UP000663873">
    <property type="component" value="Unassembled WGS sequence"/>
</dbReference>
<evidence type="ECO:0000313" key="7">
    <source>
        <dbReference type="Proteomes" id="UP000663873"/>
    </source>
</evidence>
<keyword evidence="1" id="KW-1133">Transmembrane helix</keyword>
<evidence type="ECO:0000256" key="1">
    <source>
        <dbReference type="SAM" id="Phobius"/>
    </source>
</evidence>
<dbReference type="EMBL" id="CAJOBO010000306">
    <property type="protein sequence ID" value="CAF4188502.1"/>
    <property type="molecule type" value="Genomic_DNA"/>
</dbReference>
<dbReference type="EMBL" id="CAJOBR010000703">
    <property type="protein sequence ID" value="CAF4538003.1"/>
    <property type="molecule type" value="Genomic_DNA"/>
</dbReference>
<evidence type="ECO:0000313" key="2">
    <source>
        <dbReference type="EMBL" id="CAF4188502.1"/>
    </source>
</evidence>
<comment type="caution">
    <text evidence="5">The sequence shown here is derived from an EMBL/GenBank/DDBJ whole genome shotgun (WGS) entry which is preliminary data.</text>
</comment>
<keyword evidence="1" id="KW-0472">Membrane</keyword>
<dbReference type="Gene3D" id="2.60.120.260">
    <property type="entry name" value="Galactose-binding domain-like"/>
    <property type="match status" value="1"/>
</dbReference>
<evidence type="ECO:0000313" key="4">
    <source>
        <dbReference type="EMBL" id="CAF4366715.1"/>
    </source>
</evidence>
<keyword evidence="7" id="KW-1185">Reference proteome</keyword>
<dbReference type="Proteomes" id="UP000663851">
    <property type="component" value="Unassembled WGS sequence"/>
</dbReference>